<evidence type="ECO:0000313" key="5">
    <source>
        <dbReference type="Proteomes" id="UP001628091"/>
    </source>
</evidence>
<dbReference type="EMBL" id="BAAFZP010000001">
    <property type="protein sequence ID" value="GAB1582672.1"/>
    <property type="molecule type" value="Genomic_DNA"/>
</dbReference>
<feature type="transmembrane region" description="Helical" evidence="1">
    <location>
        <begin position="555"/>
        <end position="575"/>
    </location>
</feature>
<dbReference type="Proteomes" id="UP001628091">
    <property type="component" value="Unassembled WGS sequence"/>
</dbReference>
<dbReference type="SUPFAM" id="SSF47336">
    <property type="entry name" value="ACP-like"/>
    <property type="match status" value="1"/>
</dbReference>
<dbReference type="InterPro" id="IPR002656">
    <property type="entry name" value="Acyl_transf_3_dom"/>
</dbReference>
<name>A0ABQ0H162_9HYPH</name>
<reference evidence="4 5" key="1">
    <citation type="submission" date="2024-10" db="EMBL/GenBank/DDBJ databases">
        <title>Isolation, draft genome sequencing and identification of Phyllobacterium sp. NSA23, isolated from leaf soil.</title>
        <authorList>
            <person name="Akita H."/>
        </authorList>
    </citation>
    <scope>NUCLEOTIDE SEQUENCE [LARGE SCALE GENOMIC DNA]</scope>
    <source>
        <strain evidence="4 5">NSA23</strain>
    </source>
</reference>
<feature type="transmembrane region" description="Helical" evidence="1">
    <location>
        <begin position="776"/>
        <end position="798"/>
    </location>
</feature>
<dbReference type="InterPro" id="IPR020845">
    <property type="entry name" value="AMP-binding_CS"/>
</dbReference>
<sequence length="855" mass="93758">MRFVDGFGGFADAPALIFPGQAPLTYAELARRVDALAESLGERKRLILLEAELSEHAIITYLAALKGGHAVALLPPGDLDAMGDFEADFQPDTVFRCSGGRWRRHDNSAAPQSRLHPDLAVLLATSGSTGKSRFVRLSSANINANAAAIGTYLELQPDDRAALILPVHYSYGLSVLNSHLAAGASVFVSSRSITDHDFIDDIREAGCTNIPGVPYSYELMEQTDFRGRELPRLRFMTVAGGRLSPELVQRYHAHLSASGKRFYVMYGQTEATARIAYVPPDRLAEKPDSIGIAVPGGSLSLVDEHGRTIEAANEPGELVYRGPNVMMGYATCPADLARGHDIEELRTGDLAERDADGFYRIVGRLKRMSKIAGLRINHEALEHALARHGIAAAVVGDDERLLAAFTSGQPADRVRRLLIEASGLTPLHVETVALGTLPRLPSGKIDYMQLRLHLSRERPQHHNNIEDAFRRAFYPRPVRPQDSFMSLGGDSLLYVQLSLTLEKALGRIPEAWEHQPISSLSGLRLEKTSTHIIGTELVLRALAILLVVVHHATAWPLPGGAALLMVLVGYGLARFQGSAFCKGDVKRLLRPLGANLMVYYPIVIGYSLAAGHVLWPSVFLVGNLGFGDPAKGTMVPFLYWFVEAYAQIVLIWIGLFCIPAVRRMAKRKPFEFGLAFLAVAVAAKFLVPMVWHIGGRRLFTMPDVLYLAVFGWCIFYARTREKRLALAIIAAGLFPLLAYTGGNWTGSWVKYGLQFFCTLLLLFLPRIALPKGLVRLILPVSAASYHIYLFHIFAQDFIEAALKPSLPRPLLLILVVIGGIAIGLAIYRLQKNLVGRLSRTADQAGTETLAGYMSR</sequence>
<dbReference type="PANTHER" id="PTHR43767">
    <property type="entry name" value="LONG-CHAIN-FATTY-ACID--COA LIGASE"/>
    <property type="match status" value="1"/>
</dbReference>
<dbReference type="PANTHER" id="PTHR43767:SF1">
    <property type="entry name" value="NONRIBOSOMAL PEPTIDE SYNTHASE PES1 (EUROFUNG)-RELATED"/>
    <property type="match status" value="1"/>
</dbReference>
<organism evidence="4 5">
    <name type="scientific">Phyllobacterium phragmitis</name>
    <dbReference type="NCBI Taxonomy" id="2670329"/>
    <lineage>
        <taxon>Bacteria</taxon>
        <taxon>Pseudomonadati</taxon>
        <taxon>Pseudomonadota</taxon>
        <taxon>Alphaproteobacteria</taxon>
        <taxon>Hyphomicrobiales</taxon>
        <taxon>Phyllobacteriaceae</taxon>
        <taxon>Phyllobacterium</taxon>
    </lineage>
</organism>
<dbReference type="PROSITE" id="PS00455">
    <property type="entry name" value="AMP_BINDING"/>
    <property type="match status" value="1"/>
</dbReference>
<dbReference type="Pfam" id="PF00501">
    <property type="entry name" value="AMP-binding"/>
    <property type="match status" value="1"/>
</dbReference>
<feature type="domain" description="Acyltransferase 3" evidence="3">
    <location>
        <begin position="538"/>
        <end position="828"/>
    </location>
</feature>
<dbReference type="SUPFAM" id="SSF56801">
    <property type="entry name" value="Acetyl-CoA synthetase-like"/>
    <property type="match status" value="1"/>
</dbReference>
<evidence type="ECO:0000313" key="4">
    <source>
        <dbReference type="EMBL" id="GAB1582672.1"/>
    </source>
</evidence>
<feature type="domain" description="AMP-dependent synthetase/ligase" evidence="2">
    <location>
        <begin position="111"/>
        <end position="329"/>
    </location>
</feature>
<feature type="transmembrane region" description="Helical" evidence="1">
    <location>
        <begin position="699"/>
        <end position="717"/>
    </location>
</feature>
<feature type="transmembrane region" description="Helical" evidence="1">
    <location>
        <begin position="748"/>
        <end position="769"/>
    </location>
</feature>
<dbReference type="InterPro" id="IPR042099">
    <property type="entry name" value="ANL_N_sf"/>
</dbReference>
<feature type="transmembrane region" description="Helical" evidence="1">
    <location>
        <begin position="810"/>
        <end position="829"/>
    </location>
</feature>
<dbReference type="InterPro" id="IPR000873">
    <property type="entry name" value="AMP-dep_synth/lig_dom"/>
</dbReference>
<proteinExistence type="predicted"/>
<comment type="caution">
    <text evidence="4">The sequence shown here is derived from an EMBL/GenBank/DDBJ whole genome shotgun (WGS) entry which is preliminary data.</text>
</comment>
<feature type="transmembrane region" description="Helical" evidence="1">
    <location>
        <begin position="596"/>
        <end position="617"/>
    </location>
</feature>
<dbReference type="Gene3D" id="3.40.50.12780">
    <property type="entry name" value="N-terminal domain of ligase-like"/>
    <property type="match status" value="1"/>
</dbReference>
<feature type="transmembrane region" description="Helical" evidence="1">
    <location>
        <begin position="673"/>
        <end position="693"/>
    </location>
</feature>
<feature type="transmembrane region" description="Helical" evidence="1">
    <location>
        <begin position="637"/>
        <end position="661"/>
    </location>
</feature>
<protein>
    <submittedName>
        <fullName evidence="4">AMP-binding protein</fullName>
    </submittedName>
</protein>
<dbReference type="InterPro" id="IPR036736">
    <property type="entry name" value="ACP-like_sf"/>
</dbReference>
<evidence type="ECO:0000256" key="1">
    <source>
        <dbReference type="SAM" id="Phobius"/>
    </source>
</evidence>
<evidence type="ECO:0000259" key="2">
    <source>
        <dbReference type="Pfam" id="PF00501"/>
    </source>
</evidence>
<feature type="transmembrane region" description="Helical" evidence="1">
    <location>
        <begin position="724"/>
        <end position="742"/>
    </location>
</feature>
<dbReference type="RefSeq" id="WP_407865246.1">
    <property type="nucleotide sequence ID" value="NZ_BAAFZP010000001.1"/>
</dbReference>
<keyword evidence="5" id="KW-1185">Reference proteome</keyword>
<accession>A0ABQ0H162</accession>
<gene>
    <name evidence="4" type="ORF">PPNSA23_26150</name>
</gene>
<keyword evidence="1" id="KW-0812">Transmembrane</keyword>
<keyword evidence="1" id="KW-1133">Transmembrane helix</keyword>
<keyword evidence="1" id="KW-0472">Membrane</keyword>
<dbReference type="Pfam" id="PF01757">
    <property type="entry name" value="Acyl_transf_3"/>
    <property type="match status" value="1"/>
</dbReference>
<dbReference type="InterPro" id="IPR050237">
    <property type="entry name" value="ATP-dep_AMP-bd_enzyme"/>
</dbReference>
<evidence type="ECO:0000259" key="3">
    <source>
        <dbReference type="Pfam" id="PF01757"/>
    </source>
</evidence>